<feature type="domain" description="Aminotransferase class V" evidence="7">
    <location>
        <begin position="41"/>
        <end position="415"/>
    </location>
</feature>
<organism evidence="8 9">
    <name type="scientific">Rubripirellula reticaptiva</name>
    <dbReference type="NCBI Taxonomy" id="2528013"/>
    <lineage>
        <taxon>Bacteria</taxon>
        <taxon>Pseudomonadati</taxon>
        <taxon>Planctomycetota</taxon>
        <taxon>Planctomycetia</taxon>
        <taxon>Pirellulales</taxon>
        <taxon>Pirellulaceae</taxon>
        <taxon>Rubripirellula</taxon>
    </lineage>
</organism>
<dbReference type="Gene3D" id="3.90.1150.10">
    <property type="entry name" value="Aspartate Aminotransferase, domain 1"/>
    <property type="match status" value="1"/>
</dbReference>
<dbReference type="Gene3D" id="3.40.640.10">
    <property type="entry name" value="Type I PLP-dependent aspartate aminotransferase-like (Major domain)"/>
    <property type="match status" value="1"/>
</dbReference>
<dbReference type="InterPro" id="IPR010970">
    <property type="entry name" value="Cys_dSase_SufS"/>
</dbReference>
<dbReference type="OrthoDB" id="9804366at2"/>
<name>A0A5C6EE58_9BACT</name>
<dbReference type="GO" id="GO:0030170">
    <property type="term" value="F:pyridoxal phosphate binding"/>
    <property type="evidence" value="ECO:0007669"/>
    <property type="project" value="InterPro"/>
</dbReference>
<reference evidence="8 9" key="1">
    <citation type="submission" date="2019-02" db="EMBL/GenBank/DDBJ databases">
        <title>Deep-cultivation of Planctomycetes and their phenomic and genomic characterization uncovers novel biology.</title>
        <authorList>
            <person name="Wiegand S."/>
            <person name="Jogler M."/>
            <person name="Boedeker C."/>
            <person name="Pinto D."/>
            <person name="Vollmers J."/>
            <person name="Rivas-Marin E."/>
            <person name="Kohn T."/>
            <person name="Peeters S.H."/>
            <person name="Heuer A."/>
            <person name="Rast P."/>
            <person name="Oberbeckmann S."/>
            <person name="Bunk B."/>
            <person name="Jeske O."/>
            <person name="Meyerdierks A."/>
            <person name="Storesund J.E."/>
            <person name="Kallscheuer N."/>
            <person name="Luecker S."/>
            <person name="Lage O.M."/>
            <person name="Pohl T."/>
            <person name="Merkel B.J."/>
            <person name="Hornburger P."/>
            <person name="Mueller R.-W."/>
            <person name="Bruemmer F."/>
            <person name="Labrenz M."/>
            <person name="Spormann A.M."/>
            <person name="Op Den Camp H."/>
            <person name="Overmann J."/>
            <person name="Amann R."/>
            <person name="Jetten M.S.M."/>
            <person name="Mascher T."/>
            <person name="Medema M.H."/>
            <person name="Devos D.P."/>
            <person name="Kaster A.-K."/>
            <person name="Ovreas L."/>
            <person name="Rohde M."/>
            <person name="Galperin M.Y."/>
            <person name="Jogler C."/>
        </authorList>
    </citation>
    <scope>NUCLEOTIDE SEQUENCE [LARGE SCALE GENOMIC DNA]</scope>
    <source>
        <strain evidence="8 9">Poly59</strain>
    </source>
</reference>
<dbReference type="GO" id="GO:0006534">
    <property type="term" value="P:cysteine metabolic process"/>
    <property type="evidence" value="ECO:0007669"/>
    <property type="project" value="InterPro"/>
</dbReference>
<protein>
    <recommendedName>
        <fullName evidence="3">cysteine desulfurase</fullName>
        <ecNumber evidence="3">2.8.1.7</ecNumber>
    </recommendedName>
</protein>
<dbReference type="NCBIfam" id="TIGR01979">
    <property type="entry name" value="sufS"/>
    <property type="match status" value="1"/>
</dbReference>
<evidence type="ECO:0000256" key="1">
    <source>
        <dbReference type="ARBA" id="ARBA00001933"/>
    </source>
</evidence>
<dbReference type="AlphaFoldDB" id="A0A5C6EE58"/>
<evidence type="ECO:0000256" key="2">
    <source>
        <dbReference type="ARBA" id="ARBA00010447"/>
    </source>
</evidence>
<evidence type="ECO:0000256" key="5">
    <source>
        <dbReference type="ARBA" id="ARBA00022898"/>
    </source>
</evidence>
<dbReference type="CDD" id="cd06453">
    <property type="entry name" value="SufS_like"/>
    <property type="match status" value="1"/>
</dbReference>
<keyword evidence="9" id="KW-1185">Reference proteome</keyword>
<dbReference type="InterPro" id="IPR015421">
    <property type="entry name" value="PyrdxlP-dep_Trfase_major"/>
</dbReference>
<accession>A0A5C6EE58</accession>
<dbReference type="EMBL" id="SJPX01000005">
    <property type="protein sequence ID" value="TWU48023.1"/>
    <property type="molecule type" value="Genomic_DNA"/>
</dbReference>
<comment type="caution">
    <text evidence="8">The sequence shown here is derived from an EMBL/GenBank/DDBJ whole genome shotgun (WGS) entry which is preliminary data.</text>
</comment>
<dbReference type="GO" id="GO:0031071">
    <property type="term" value="F:cysteine desulfurase activity"/>
    <property type="evidence" value="ECO:0007669"/>
    <property type="project" value="UniProtKB-EC"/>
</dbReference>
<evidence type="ECO:0000259" key="7">
    <source>
        <dbReference type="Pfam" id="PF00266"/>
    </source>
</evidence>
<dbReference type="RefSeq" id="WP_146536449.1">
    <property type="nucleotide sequence ID" value="NZ_SJPX01000005.1"/>
</dbReference>
<keyword evidence="5" id="KW-0663">Pyridoxal phosphate</keyword>
<evidence type="ECO:0000256" key="6">
    <source>
        <dbReference type="ARBA" id="ARBA00050776"/>
    </source>
</evidence>
<dbReference type="Pfam" id="PF00266">
    <property type="entry name" value="Aminotran_5"/>
    <property type="match status" value="1"/>
</dbReference>
<comment type="catalytic activity">
    <reaction evidence="6">
        <text>(sulfur carrier)-H + L-cysteine = (sulfur carrier)-SH + L-alanine</text>
        <dbReference type="Rhea" id="RHEA:43892"/>
        <dbReference type="Rhea" id="RHEA-COMP:14737"/>
        <dbReference type="Rhea" id="RHEA-COMP:14739"/>
        <dbReference type="ChEBI" id="CHEBI:29917"/>
        <dbReference type="ChEBI" id="CHEBI:35235"/>
        <dbReference type="ChEBI" id="CHEBI:57972"/>
        <dbReference type="ChEBI" id="CHEBI:64428"/>
        <dbReference type="EC" id="2.8.1.7"/>
    </reaction>
</comment>
<dbReference type="InterPro" id="IPR015422">
    <property type="entry name" value="PyrdxlP-dep_Trfase_small"/>
</dbReference>
<dbReference type="InterPro" id="IPR000192">
    <property type="entry name" value="Aminotrans_V_dom"/>
</dbReference>
<dbReference type="InterPro" id="IPR015424">
    <property type="entry name" value="PyrdxlP-dep_Trfase"/>
</dbReference>
<dbReference type="PANTHER" id="PTHR43586">
    <property type="entry name" value="CYSTEINE DESULFURASE"/>
    <property type="match status" value="1"/>
</dbReference>
<dbReference type="Proteomes" id="UP000317977">
    <property type="component" value="Unassembled WGS sequence"/>
</dbReference>
<proteinExistence type="inferred from homology"/>
<evidence type="ECO:0000256" key="4">
    <source>
        <dbReference type="ARBA" id="ARBA00022679"/>
    </source>
</evidence>
<evidence type="ECO:0000313" key="9">
    <source>
        <dbReference type="Proteomes" id="UP000317977"/>
    </source>
</evidence>
<keyword evidence="4 8" id="KW-0808">Transferase</keyword>
<comment type="similarity">
    <text evidence="2">Belongs to the class-V pyridoxal-phosphate-dependent aminotransferase family. Csd subfamily.</text>
</comment>
<gene>
    <name evidence="8" type="primary">csd_2</name>
    <name evidence="8" type="ORF">Poly59_48670</name>
</gene>
<comment type="cofactor">
    <cofactor evidence="1">
        <name>pyridoxal 5'-phosphate</name>
        <dbReference type="ChEBI" id="CHEBI:597326"/>
    </cofactor>
</comment>
<dbReference type="EC" id="2.8.1.7" evidence="3"/>
<dbReference type="SUPFAM" id="SSF53383">
    <property type="entry name" value="PLP-dependent transferases"/>
    <property type="match status" value="1"/>
</dbReference>
<sequence length="437" mass="46960">MTRRIVTVAASQSAAAFDPAVYRSDFPILDRQAASGAPLAFLDNAASTQRPTQVIDAMSDCYRSYYANVHRGIHTLSEESTAAFEQARVTVAQFLNAKRPREVIFTAGATASINTVARSWGDANVAAGDVVLVTIAEHHANIVPWHQLAARTGCRVEFLPINDGFTIDDEVMVEALDRLRPKLFAFTAASNTLGTIFPVQRWTKLAHDHGATVLVDAAQAAPHQVVDVQQWNADFVAFSGHKVCGPTGIGVLYGKEALLEAMPPFLGGGGMIHDVTTTGFTCAGLPEKFEAGTPPIVEAIGLAAAVKYITEVGLDRIAAHEHALSEHAESRLREITGVQIVGPVAGAVPNQKNGIISIHLPGVHAHDVSQQLDSAGVAVRAGHHCTMPLHHFLKLSATARASFYFYNTIEEADRFVDAVIEVQSKFAPSGRKRRPRT</sequence>
<dbReference type="PANTHER" id="PTHR43586:SF8">
    <property type="entry name" value="CYSTEINE DESULFURASE 1, CHLOROPLASTIC"/>
    <property type="match status" value="1"/>
</dbReference>
<evidence type="ECO:0000313" key="8">
    <source>
        <dbReference type="EMBL" id="TWU48023.1"/>
    </source>
</evidence>
<evidence type="ECO:0000256" key="3">
    <source>
        <dbReference type="ARBA" id="ARBA00012239"/>
    </source>
</evidence>